<comment type="caution">
    <text evidence="1">The sequence shown here is derived from an EMBL/GenBank/DDBJ whole genome shotgun (WGS) entry which is preliminary data.</text>
</comment>
<protein>
    <submittedName>
        <fullName evidence="1">Uncharacterized protein</fullName>
    </submittedName>
</protein>
<organism evidence="1 2">
    <name type="scientific">Drechslerella dactyloides</name>
    <name type="common">Nematode-trapping fungus</name>
    <name type="synonym">Arthrobotrys dactyloides</name>
    <dbReference type="NCBI Taxonomy" id="74499"/>
    <lineage>
        <taxon>Eukaryota</taxon>
        <taxon>Fungi</taxon>
        <taxon>Dikarya</taxon>
        <taxon>Ascomycota</taxon>
        <taxon>Pezizomycotina</taxon>
        <taxon>Orbiliomycetes</taxon>
        <taxon>Orbiliales</taxon>
        <taxon>Orbiliaceae</taxon>
        <taxon>Drechslerella</taxon>
    </lineage>
</organism>
<reference evidence="1" key="1">
    <citation type="submission" date="2023-01" db="EMBL/GenBank/DDBJ databases">
        <title>The chitinases involved in constricting ring structure development in the nematode-trapping fungus Drechslerella dactyloides.</title>
        <authorList>
            <person name="Wang R."/>
            <person name="Zhang L."/>
            <person name="Tang P."/>
            <person name="Li S."/>
            <person name="Liang L."/>
        </authorList>
    </citation>
    <scope>NUCLEOTIDE SEQUENCE</scope>
    <source>
        <strain evidence="1">YMF1.00031</strain>
    </source>
</reference>
<accession>A0AAD6J0Y4</accession>
<proteinExistence type="predicted"/>
<sequence length="65" mass="7225">MSMVFLRYGYLHLEKVSGRSNMMYGIPTYIDLNPCFLQAAKEAPPLECSHSIGAKTPSQSGRMEA</sequence>
<dbReference type="AlphaFoldDB" id="A0AAD6J0Y4"/>
<evidence type="ECO:0000313" key="1">
    <source>
        <dbReference type="EMBL" id="KAJ6262423.1"/>
    </source>
</evidence>
<keyword evidence="2" id="KW-1185">Reference proteome</keyword>
<dbReference type="Proteomes" id="UP001221413">
    <property type="component" value="Unassembled WGS sequence"/>
</dbReference>
<evidence type="ECO:0000313" key="2">
    <source>
        <dbReference type="Proteomes" id="UP001221413"/>
    </source>
</evidence>
<dbReference type="EMBL" id="JAQGDS010000003">
    <property type="protein sequence ID" value="KAJ6262423.1"/>
    <property type="molecule type" value="Genomic_DNA"/>
</dbReference>
<name>A0AAD6J0Y4_DREDA</name>
<gene>
    <name evidence="1" type="ORF">Dda_3231</name>
</gene>